<evidence type="ECO:0000256" key="1">
    <source>
        <dbReference type="SAM" id="MobiDB-lite"/>
    </source>
</evidence>
<organism evidence="2 3">
    <name type="scientific">Pseudomonas nitroreducens</name>
    <dbReference type="NCBI Taxonomy" id="46680"/>
    <lineage>
        <taxon>Bacteria</taxon>
        <taxon>Pseudomonadati</taxon>
        <taxon>Pseudomonadota</taxon>
        <taxon>Gammaproteobacteria</taxon>
        <taxon>Pseudomonadales</taxon>
        <taxon>Pseudomonadaceae</taxon>
        <taxon>Pseudomonas</taxon>
    </lineage>
</organism>
<dbReference type="Proteomes" id="UP000501063">
    <property type="component" value="Chromosome"/>
</dbReference>
<dbReference type="RefSeq" id="WP_128082562.1">
    <property type="nucleotide sequence ID" value="NZ_CP049140.1"/>
</dbReference>
<accession>A0A6G6IWK6</accession>
<dbReference type="AlphaFoldDB" id="A0A6G6IWK6"/>
<proteinExistence type="predicted"/>
<dbReference type="KEGG" id="pnt:G5B91_15450"/>
<sequence>MKEEIVPEPRPGPIAEHDKPGERPPRTPVRKDEPDPARPGPVIEEPHEKNDRPEDDSKDRR</sequence>
<feature type="compositionally biased region" description="Basic and acidic residues" evidence="1">
    <location>
        <begin position="15"/>
        <end position="36"/>
    </location>
</feature>
<feature type="compositionally biased region" description="Basic and acidic residues" evidence="1">
    <location>
        <begin position="44"/>
        <end position="61"/>
    </location>
</feature>
<dbReference type="EMBL" id="CP049140">
    <property type="protein sequence ID" value="QIE87586.1"/>
    <property type="molecule type" value="Genomic_DNA"/>
</dbReference>
<reference evidence="2 3" key="1">
    <citation type="submission" date="2020-02" db="EMBL/GenBank/DDBJ databases">
        <title>Integrative conjugative elements (ICEs) and plasmids drive adaptation of Pseudomonas nitroreducens strain HBP1 to wastewater environment.</title>
        <authorList>
            <person name="Sentchilo V."/>
            <person name="Carraro N."/>
            <person name="Bertelli C."/>
            <person name="van der Meer J.R."/>
        </authorList>
    </citation>
    <scope>NUCLEOTIDE SEQUENCE [LARGE SCALE GENOMIC DNA]</scope>
    <source>
        <strain evidence="2 3">HBP1</strain>
    </source>
</reference>
<feature type="region of interest" description="Disordered" evidence="1">
    <location>
        <begin position="1"/>
        <end position="61"/>
    </location>
</feature>
<evidence type="ECO:0000313" key="2">
    <source>
        <dbReference type="EMBL" id="QIE87586.1"/>
    </source>
</evidence>
<gene>
    <name evidence="2" type="ORF">G5B91_15450</name>
</gene>
<protein>
    <submittedName>
        <fullName evidence="2">Uncharacterized protein</fullName>
    </submittedName>
</protein>
<evidence type="ECO:0000313" key="3">
    <source>
        <dbReference type="Proteomes" id="UP000501063"/>
    </source>
</evidence>
<name>A0A6G6IWK6_PSENT</name>